<keyword evidence="2" id="KW-1185">Reference proteome</keyword>
<evidence type="ECO:0000313" key="1">
    <source>
        <dbReference type="EMBL" id="KAK7491983.1"/>
    </source>
</evidence>
<accession>A0ABD0KXV6</accession>
<sequence>MIMLVRAERAVERGRGGRLLQCEWVGRGGGVVSGGGVAKEGNYRGGGVIVGVAGVCGWGGGGRGGGLAETEAERGTKRAVGGVDISAELKTE</sequence>
<proteinExistence type="predicted"/>
<name>A0ABD0KXV6_9CAEN</name>
<organism evidence="1 2">
    <name type="scientific">Batillaria attramentaria</name>
    <dbReference type="NCBI Taxonomy" id="370345"/>
    <lineage>
        <taxon>Eukaryota</taxon>
        <taxon>Metazoa</taxon>
        <taxon>Spiralia</taxon>
        <taxon>Lophotrochozoa</taxon>
        <taxon>Mollusca</taxon>
        <taxon>Gastropoda</taxon>
        <taxon>Caenogastropoda</taxon>
        <taxon>Sorbeoconcha</taxon>
        <taxon>Cerithioidea</taxon>
        <taxon>Batillariidae</taxon>
        <taxon>Batillaria</taxon>
    </lineage>
</organism>
<gene>
    <name evidence="1" type="ORF">BaRGS_00016829</name>
</gene>
<comment type="caution">
    <text evidence="1">The sequence shown here is derived from an EMBL/GenBank/DDBJ whole genome shotgun (WGS) entry which is preliminary data.</text>
</comment>
<protein>
    <submittedName>
        <fullName evidence="1">Uncharacterized protein</fullName>
    </submittedName>
</protein>
<dbReference type="Proteomes" id="UP001519460">
    <property type="component" value="Unassembled WGS sequence"/>
</dbReference>
<dbReference type="EMBL" id="JACVVK020000108">
    <property type="protein sequence ID" value="KAK7491983.1"/>
    <property type="molecule type" value="Genomic_DNA"/>
</dbReference>
<dbReference type="AlphaFoldDB" id="A0ABD0KXV6"/>
<reference evidence="1 2" key="1">
    <citation type="journal article" date="2023" name="Sci. Data">
        <title>Genome assembly of the Korean intertidal mud-creeper Batillaria attramentaria.</title>
        <authorList>
            <person name="Patra A.K."/>
            <person name="Ho P.T."/>
            <person name="Jun S."/>
            <person name="Lee S.J."/>
            <person name="Kim Y."/>
            <person name="Won Y.J."/>
        </authorList>
    </citation>
    <scope>NUCLEOTIDE SEQUENCE [LARGE SCALE GENOMIC DNA]</scope>
    <source>
        <strain evidence="1">Wonlab-2016</strain>
    </source>
</reference>
<evidence type="ECO:0000313" key="2">
    <source>
        <dbReference type="Proteomes" id="UP001519460"/>
    </source>
</evidence>